<comment type="catalytic activity">
    <reaction evidence="8">
        <text>ATP + H2O = ADP + phosphate + H(+)</text>
        <dbReference type="Rhea" id="RHEA:13065"/>
        <dbReference type="ChEBI" id="CHEBI:15377"/>
        <dbReference type="ChEBI" id="CHEBI:15378"/>
        <dbReference type="ChEBI" id="CHEBI:30616"/>
        <dbReference type="ChEBI" id="CHEBI:43474"/>
        <dbReference type="ChEBI" id="CHEBI:456216"/>
        <dbReference type="EC" id="5.6.2.4"/>
    </reaction>
</comment>
<dbReference type="HAMAP" id="MF_01485">
    <property type="entry name" value="RecB"/>
    <property type="match status" value="1"/>
</dbReference>
<organism evidence="12 13">
    <name type="scientific">Desulfomarina profundi</name>
    <dbReference type="NCBI Taxonomy" id="2772557"/>
    <lineage>
        <taxon>Bacteria</taxon>
        <taxon>Pseudomonadati</taxon>
        <taxon>Thermodesulfobacteriota</taxon>
        <taxon>Desulfobulbia</taxon>
        <taxon>Desulfobulbales</taxon>
        <taxon>Desulfobulbaceae</taxon>
        <taxon>Desulfomarina</taxon>
    </lineage>
</organism>
<dbReference type="GO" id="GO:0008854">
    <property type="term" value="F:exodeoxyribonuclease V activity"/>
    <property type="evidence" value="ECO:0007669"/>
    <property type="project" value="InterPro"/>
</dbReference>
<dbReference type="InterPro" id="IPR004586">
    <property type="entry name" value="RecB"/>
</dbReference>
<feature type="binding site" evidence="9">
    <location>
        <begin position="23"/>
        <end position="30"/>
    </location>
    <ligand>
        <name>ATP</name>
        <dbReference type="ChEBI" id="CHEBI:30616"/>
    </ligand>
</feature>
<keyword evidence="1 9" id="KW-0547">Nucleotide-binding</keyword>
<keyword evidence="2 9" id="KW-0378">Hydrolase</keyword>
<dbReference type="InterPro" id="IPR014016">
    <property type="entry name" value="UvrD-like_ATP-bd"/>
</dbReference>
<evidence type="ECO:0000313" key="12">
    <source>
        <dbReference type="EMBL" id="BCL61128.1"/>
    </source>
</evidence>
<dbReference type="Proteomes" id="UP000826725">
    <property type="component" value="Chromosome"/>
</dbReference>
<dbReference type="InterPro" id="IPR000212">
    <property type="entry name" value="DNA_helicase_UvrD/REP"/>
</dbReference>
<keyword evidence="3 9" id="KW-0347">Helicase</keyword>
<dbReference type="GO" id="GO:0043138">
    <property type="term" value="F:3'-5' DNA helicase activity"/>
    <property type="evidence" value="ECO:0007669"/>
    <property type="project" value="UniProtKB-EC"/>
</dbReference>
<dbReference type="GO" id="GO:0000725">
    <property type="term" value="P:recombinational repair"/>
    <property type="evidence" value="ECO:0007669"/>
    <property type="project" value="TreeGrafter"/>
</dbReference>
<keyword evidence="4 9" id="KW-0067">ATP-binding</keyword>
<dbReference type="Pfam" id="PF00580">
    <property type="entry name" value="UvrD-helicase"/>
    <property type="match status" value="1"/>
</dbReference>
<feature type="domain" description="UvrD-like helicase ATP-binding" evidence="10">
    <location>
        <begin position="2"/>
        <end position="453"/>
    </location>
</feature>
<keyword evidence="13" id="KW-1185">Reference proteome</keyword>
<dbReference type="PANTHER" id="PTHR11070">
    <property type="entry name" value="UVRD / RECB / PCRA DNA HELICASE FAMILY MEMBER"/>
    <property type="match status" value="1"/>
</dbReference>
<evidence type="ECO:0000256" key="5">
    <source>
        <dbReference type="ARBA" id="ARBA00023235"/>
    </source>
</evidence>
<dbReference type="Pfam" id="PF13361">
    <property type="entry name" value="UvrD_C"/>
    <property type="match status" value="2"/>
</dbReference>
<dbReference type="KEGG" id="dbk:DGMP_18210"/>
<evidence type="ECO:0000259" key="10">
    <source>
        <dbReference type="PROSITE" id="PS51198"/>
    </source>
</evidence>
<evidence type="ECO:0000256" key="6">
    <source>
        <dbReference type="ARBA" id="ARBA00034617"/>
    </source>
</evidence>
<evidence type="ECO:0000259" key="11">
    <source>
        <dbReference type="PROSITE" id="PS51217"/>
    </source>
</evidence>
<evidence type="ECO:0000313" key="13">
    <source>
        <dbReference type="Proteomes" id="UP000826725"/>
    </source>
</evidence>
<gene>
    <name evidence="12" type="primary">recB</name>
    <name evidence="12" type="ORF">DGMP_18210</name>
</gene>
<evidence type="ECO:0000256" key="9">
    <source>
        <dbReference type="PROSITE-ProRule" id="PRU00560"/>
    </source>
</evidence>
<protein>
    <recommendedName>
        <fullName evidence="7">DNA 3'-5' helicase</fullName>
        <ecNumber evidence="7">5.6.2.4</ecNumber>
    </recommendedName>
</protein>
<dbReference type="PANTHER" id="PTHR11070:SF23">
    <property type="entry name" value="RECBCD ENZYME SUBUNIT RECB"/>
    <property type="match status" value="1"/>
</dbReference>
<proteinExistence type="inferred from homology"/>
<dbReference type="PROSITE" id="PS51198">
    <property type="entry name" value="UVRD_HELICASE_ATP_BIND"/>
    <property type="match status" value="1"/>
</dbReference>
<dbReference type="EC" id="5.6.2.4" evidence="7"/>
<feature type="domain" description="UvrD-like helicase C-terminal" evidence="11">
    <location>
        <begin position="481"/>
        <end position="749"/>
    </location>
</feature>
<dbReference type="RefSeq" id="WP_228857175.1">
    <property type="nucleotide sequence ID" value="NZ_AP024086.1"/>
</dbReference>
<dbReference type="AlphaFoldDB" id="A0A8D5JDH9"/>
<accession>A0A8D5JDH9</accession>
<evidence type="ECO:0000256" key="1">
    <source>
        <dbReference type="ARBA" id="ARBA00022741"/>
    </source>
</evidence>
<dbReference type="InterPro" id="IPR014017">
    <property type="entry name" value="DNA_helicase_UvrD-like_C"/>
</dbReference>
<dbReference type="GO" id="GO:0005524">
    <property type="term" value="F:ATP binding"/>
    <property type="evidence" value="ECO:0007669"/>
    <property type="project" value="UniProtKB-UniRule"/>
</dbReference>
<dbReference type="CDD" id="cd22352">
    <property type="entry name" value="RecB_C-like"/>
    <property type="match status" value="1"/>
</dbReference>
<dbReference type="PROSITE" id="PS51217">
    <property type="entry name" value="UVRD_HELICASE_CTER"/>
    <property type="match status" value="1"/>
</dbReference>
<dbReference type="GO" id="GO:0009338">
    <property type="term" value="C:exodeoxyribonuclease V complex"/>
    <property type="evidence" value="ECO:0007669"/>
    <property type="project" value="TreeGrafter"/>
</dbReference>
<evidence type="ECO:0000256" key="7">
    <source>
        <dbReference type="ARBA" id="ARBA00034808"/>
    </source>
</evidence>
<keyword evidence="5" id="KW-0413">Isomerase</keyword>
<dbReference type="NCBIfam" id="TIGR00609">
    <property type="entry name" value="recB"/>
    <property type="match status" value="1"/>
</dbReference>
<name>A0A8D5JDH9_9BACT</name>
<dbReference type="EMBL" id="AP024086">
    <property type="protein sequence ID" value="BCL61128.1"/>
    <property type="molecule type" value="Genomic_DNA"/>
</dbReference>
<evidence type="ECO:0000256" key="2">
    <source>
        <dbReference type="ARBA" id="ARBA00022801"/>
    </source>
</evidence>
<comment type="catalytic activity">
    <reaction evidence="6">
        <text>Couples ATP hydrolysis with the unwinding of duplex DNA by translocating in the 3'-5' direction.</text>
        <dbReference type="EC" id="5.6.2.4"/>
    </reaction>
</comment>
<evidence type="ECO:0000256" key="3">
    <source>
        <dbReference type="ARBA" id="ARBA00022806"/>
    </source>
</evidence>
<evidence type="ECO:0000256" key="4">
    <source>
        <dbReference type="ARBA" id="ARBA00022840"/>
    </source>
</evidence>
<reference evidence="12" key="1">
    <citation type="submission" date="2020-09" db="EMBL/GenBank/DDBJ databases">
        <title>Desulfogranum mesoprofundum gen. nov., sp. nov., a novel mesophilic, sulfate-reducing chemolithoautotroph isolated from a deep-sea hydrothermal vent chimney in the Suiyo Seamount.</title>
        <authorList>
            <person name="Hashimoto Y."/>
            <person name="Nakagawa S."/>
        </authorList>
    </citation>
    <scope>NUCLEOTIDE SEQUENCE</scope>
    <source>
        <strain evidence="12">KT2</strain>
    </source>
</reference>
<dbReference type="GO" id="GO:0003677">
    <property type="term" value="F:DNA binding"/>
    <property type="evidence" value="ECO:0007669"/>
    <property type="project" value="InterPro"/>
</dbReference>
<evidence type="ECO:0000256" key="8">
    <source>
        <dbReference type="ARBA" id="ARBA00048988"/>
    </source>
</evidence>
<dbReference type="GO" id="GO:0005829">
    <property type="term" value="C:cytosol"/>
    <property type="evidence" value="ECO:0007669"/>
    <property type="project" value="TreeGrafter"/>
</dbReference>
<sequence length="1179" mass="134011">MVEPRIFDPVHSPLKRGVNLVEASAGTGKTYAIAMLVLRAVVELEMTIDRILVVTFTRAAAEELRGRIRSRLVEGRDILNTTQAGTADTELFDEVLVQWAATVRDKDRALGLLELALFDIDRAGIFTIHGFCQRMLADYAMESGQLFDMELLADVDSVRKEMVDDFWRKNVYPLDSLSCALLLDSFADPEQLLDSVCGATGKGFRVEPEAPDLDESIHTLTEAHRKMARWWRKKKSELFHQLLPLVENGGFKKAFVDSFEKWWKESDDFFIQGTPVSVPDLVFLKKEELLNKLNGRKYRTPQKKEAVAEEWSLPGEILDTLLGAMEQLLLSFRVKLARELRDGIVFRLDRLGLLSFDDLIDRLAAALGENESGLRRVIRRRFTMALIDEFQDTDSSQWTVFSSLFAVAGHYLYLIGDPKQSIYRFRGADIHSYFLARERAEHHLTLDKNFRSHPFLVEEVNRIFSGRDKPFLLEKKYIEFLPVKSGVEADLAPGKLPAGLFYCMLPENSDSADGSWSSSKAGQHFLGYIRAEIISLLEGDTEIRLKNGKERKLLPKDIAILVRSNRQARGSLEELTQAGIPAVISSSRSVYESIECRELLTLLEAVAAPGDITLVKKAMALRWFGFSGDELYRLWNDEPRFSGWHDRFLKYNELWQNSGFLVMMNRLIVDEDVYIALTAEKGGERTVTNIQHLLEIVQELESVEHLQMGQILLRLKRMMDSTAKSEDGELRLETDAEAVRIITMHSAKGLEFPIVFCPWLWYKTTGWRNNQPCVLARDSNGKPLLDLGSEKFMERREQVLYEEMAEELRLLYVTLTRATIRSYVMWADVKKGRSVNDSFESALGYLLFPQGRCSSEEQVVELEKRCRQGVSCLVVPSDIPAVSWKPAVQGTELSVKEVSAKNLHTDWQMSSYSSLTGLSEYGQEQKTEGTGKAEEVQAIPVPGLPAGPQFGNIVHDILETIPFHVLTQPVDCAGEILVICRKYGIHLEAELLYRLLQNCVTTPVCPGNRGKKFTLGSLPEQDLLKEMEFYFQMSRVDTQFINSVLAGEPTVIPLGRKKMEGYLTGLMDLVCEFEGRFYIVDYKTNYLGDTLADYCGEKLIQAMASHNYGLQFWIYSVVLHRYLKNIVPSYSYQEHFGGVFYLFVRGMVPETVNSGVFFTLPDSRKIKVLERIYGGEYEG</sequence>